<protein>
    <submittedName>
        <fullName evidence="3">Uncharacterized protein</fullName>
    </submittedName>
</protein>
<dbReference type="VEuPathDB" id="FungiDB:RhiirFUN_001772"/>
<feature type="compositionally biased region" description="Low complexity" evidence="1">
    <location>
        <begin position="99"/>
        <end position="110"/>
    </location>
</feature>
<reference evidence="3 4" key="2">
    <citation type="submission" date="2017-09" db="EMBL/GenBank/DDBJ databases">
        <title>Extensive intraspecific genome diversity in a model arbuscular mycorrhizal fungus.</title>
        <authorList>
            <person name="Chen E.C."/>
            <person name="Morin E."/>
            <person name="Beaudet D."/>
            <person name="Noel J."/>
            <person name="Ndikumana S."/>
            <person name="Charron P."/>
            <person name="St-Onge C."/>
            <person name="Giorgi J."/>
            <person name="Grigoriev I.V."/>
            <person name="Roux C."/>
            <person name="Martin F.M."/>
            <person name="Corradi N."/>
        </authorList>
    </citation>
    <scope>NUCLEOTIDE SEQUENCE [LARGE SCALE GENOMIC DNA]</scope>
    <source>
        <strain evidence="3 4">A5</strain>
    </source>
</reference>
<dbReference type="AlphaFoldDB" id="A0A2I1DRR5"/>
<dbReference type="VEuPathDB" id="FungiDB:FUN_023652"/>
<feature type="chain" id="PRO_5014134998" evidence="2">
    <location>
        <begin position="21"/>
        <end position="335"/>
    </location>
</feature>
<dbReference type="VEuPathDB" id="FungiDB:FUN_007866"/>
<dbReference type="VEuPathDB" id="FungiDB:RhiirA1_470842"/>
<keyword evidence="2" id="KW-0732">Signal</keyword>
<name>A0A2I1DRR5_9GLOM</name>
<evidence type="ECO:0000313" key="4">
    <source>
        <dbReference type="Proteomes" id="UP000232722"/>
    </source>
</evidence>
<sequence length="335" mass="36179">MGSKRLVFLLLLFFVSIVSPACTTFSTTCDYQTACACPKSNPQGTYCGSDIGCDHTHVYECNPNGGECTTCDYGLRFSCANCGKLACPKAPPPPPPQKQPNEPVKQPTKTPETKPPSLPPAVCSNPITRNFVTDFCIFVGTQTMVLVTTGWTIGEITATCVAVAAPFALETLGGSESICLLVVFLATEAVAAGLFGSQFLRQKISDDISARAKIANDLIAEIGKIKTRDDDLTKEAQKILTMINNLSARLDTIEEACQRNNDSTLRACCYQPVETDQLSVASQSETSSQPHACSSGSSRGISLAVWTRFKQLFDQIREEKGLNSEEMCFHVAMET</sequence>
<feature type="signal peptide" evidence="2">
    <location>
        <begin position="1"/>
        <end position="20"/>
    </location>
</feature>
<dbReference type="Proteomes" id="UP000232722">
    <property type="component" value="Unassembled WGS sequence"/>
</dbReference>
<gene>
    <name evidence="3" type="ORF">RhiirA5_416185</name>
</gene>
<proteinExistence type="predicted"/>
<evidence type="ECO:0000256" key="1">
    <source>
        <dbReference type="SAM" id="MobiDB-lite"/>
    </source>
</evidence>
<reference evidence="3 4" key="1">
    <citation type="submission" date="2016-04" db="EMBL/GenBank/DDBJ databases">
        <title>Genome analyses suggest a sexual origin of heterokaryosis in a supposedly ancient asexual fungus.</title>
        <authorList>
            <person name="Ropars J."/>
            <person name="Sedzielewska K."/>
            <person name="Noel J."/>
            <person name="Charron P."/>
            <person name="Farinelli L."/>
            <person name="Marton T."/>
            <person name="Kruger M."/>
            <person name="Pelin A."/>
            <person name="Brachmann A."/>
            <person name="Corradi N."/>
        </authorList>
    </citation>
    <scope>NUCLEOTIDE SEQUENCE [LARGE SCALE GENOMIC DNA]</scope>
    <source>
        <strain evidence="3 4">A5</strain>
    </source>
</reference>
<dbReference type="VEuPathDB" id="FungiDB:RhiirFUN_001773"/>
<organism evidence="3 4">
    <name type="scientific">Rhizophagus irregularis</name>
    <dbReference type="NCBI Taxonomy" id="588596"/>
    <lineage>
        <taxon>Eukaryota</taxon>
        <taxon>Fungi</taxon>
        <taxon>Fungi incertae sedis</taxon>
        <taxon>Mucoromycota</taxon>
        <taxon>Glomeromycotina</taxon>
        <taxon>Glomeromycetes</taxon>
        <taxon>Glomerales</taxon>
        <taxon>Glomeraceae</taxon>
        <taxon>Rhizophagus</taxon>
    </lineage>
</organism>
<evidence type="ECO:0000256" key="2">
    <source>
        <dbReference type="SAM" id="SignalP"/>
    </source>
</evidence>
<evidence type="ECO:0000313" key="3">
    <source>
        <dbReference type="EMBL" id="PKC09026.1"/>
    </source>
</evidence>
<dbReference type="VEuPathDB" id="FungiDB:RhiirA1_400588"/>
<dbReference type="EMBL" id="LLXJ01000495">
    <property type="protein sequence ID" value="PKC09026.1"/>
    <property type="molecule type" value="Genomic_DNA"/>
</dbReference>
<comment type="caution">
    <text evidence="3">The sequence shown here is derived from an EMBL/GenBank/DDBJ whole genome shotgun (WGS) entry which is preliminary data.</text>
</comment>
<dbReference type="OrthoDB" id="2443686at2759"/>
<accession>A0A2I1DRR5</accession>
<feature type="region of interest" description="Disordered" evidence="1">
    <location>
        <begin position="92"/>
        <end position="121"/>
    </location>
</feature>